<dbReference type="AlphaFoldDB" id="A0A9D2UJB9"/>
<evidence type="ECO:0000313" key="3">
    <source>
        <dbReference type="Proteomes" id="UP000787625"/>
    </source>
</evidence>
<feature type="signal peptide" evidence="1">
    <location>
        <begin position="1"/>
        <end position="17"/>
    </location>
</feature>
<dbReference type="Proteomes" id="UP000787625">
    <property type="component" value="Unassembled WGS sequence"/>
</dbReference>
<dbReference type="EMBL" id="DWUP01000167">
    <property type="protein sequence ID" value="HJD53494.1"/>
    <property type="molecule type" value="Genomic_DNA"/>
</dbReference>
<feature type="non-terminal residue" evidence="2">
    <location>
        <position position="154"/>
    </location>
</feature>
<reference evidence="2" key="1">
    <citation type="journal article" date="2021" name="PeerJ">
        <title>Extensive microbial diversity within the chicken gut microbiome revealed by metagenomics and culture.</title>
        <authorList>
            <person name="Gilroy R."/>
            <person name="Ravi A."/>
            <person name="Getino M."/>
            <person name="Pursley I."/>
            <person name="Horton D.L."/>
            <person name="Alikhan N.F."/>
            <person name="Baker D."/>
            <person name="Gharbi K."/>
            <person name="Hall N."/>
            <person name="Watson M."/>
            <person name="Adriaenssens E.M."/>
            <person name="Foster-Nyarko E."/>
            <person name="Jarju S."/>
            <person name="Secka A."/>
            <person name="Antonio M."/>
            <person name="Oren A."/>
            <person name="Chaudhuri R.R."/>
            <person name="La Ragione R."/>
            <person name="Hildebrand F."/>
            <person name="Pallen M.J."/>
        </authorList>
    </citation>
    <scope>NUCLEOTIDE SEQUENCE</scope>
    <source>
        <strain evidence="2">MalCec1-1739</strain>
    </source>
</reference>
<reference evidence="2" key="2">
    <citation type="submission" date="2021-04" db="EMBL/GenBank/DDBJ databases">
        <authorList>
            <person name="Gilroy R."/>
        </authorList>
    </citation>
    <scope>NUCLEOTIDE SEQUENCE</scope>
    <source>
        <strain evidence="2">MalCec1-1739</strain>
    </source>
</reference>
<evidence type="ECO:0008006" key="4">
    <source>
        <dbReference type="Google" id="ProtNLM"/>
    </source>
</evidence>
<sequence>MKKLGLMLAMAAALVIAGCSNGTSSGNSGTTTSVTNDSKASKTIKTAIDAIDGGDLAKAKGICDDLVDNDWDSLGIYDKCDIAYCYARTLGPLGPSATDIDRFRRCLESVSAEDRDAAARYVEETYAADLLTLEDLEGVLNVVETSARYKATGE</sequence>
<evidence type="ECO:0000313" key="2">
    <source>
        <dbReference type="EMBL" id="HJD53494.1"/>
    </source>
</evidence>
<organism evidence="2 3">
    <name type="scientific">Candidatus Avibacteroides avistercoris</name>
    <dbReference type="NCBI Taxonomy" id="2840690"/>
    <lineage>
        <taxon>Bacteria</taxon>
        <taxon>Pseudomonadati</taxon>
        <taxon>Bacteroidota</taxon>
        <taxon>Bacteroidia</taxon>
        <taxon>Bacteroidales</taxon>
        <taxon>Bacteroidaceae</taxon>
        <taxon>Bacteroidaceae incertae sedis</taxon>
        <taxon>Candidatus Avibacteroides</taxon>
    </lineage>
</organism>
<proteinExistence type="predicted"/>
<feature type="chain" id="PRO_5038801256" description="Lipoprotein" evidence="1">
    <location>
        <begin position="18"/>
        <end position="154"/>
    </location>
</feature>
<comment type="caution">
    <text evidence="2">The sequence shown here is derived from an EMBL/GenBank/DDBJ whole genome shotgun (WGS) entry which is preliminary data.</text>
</comment>
<name>A0A9D2UJB9_9BACT</name>
<keyword evidence="1" id="KW-0732">Signal</keyword>
<gene>
    <name evidence="2" type="ORF">IAA93_07215</name>
</gene>
<accession>A0A9D2UJB9</accession>
<dbReference type="PROSITE" id="PS51257">
    <property type="entry name" value="PROKAR_LIPOPROTEIN"/>
    <property type="match status" value="1"/>
</dbReference>
<evidence type="ECO:0000256" key="1">
    <source>
        <dbReference type="SAM" id="SignalP"/>
    </source>
</evidence>
<protein>
    <recommendedName>
        <fullName evidence="4">Lipoprotein</fullName>
    </recommendedName>
</protein>